<feature type="non-terminal residue" evidence="3">
    <location>
        <position position="374"/>
    </location>
</feature>
<dbReference type="Proteomes" id="UP000799438">
    <property type="component" value="Unassembled WGS sequence"/>
</dbReference>
<keyword evidence="4" id="KW-1185">Reference proteome</keyword>
<gene>
    <name evidence="3" type="ORF">K452DRAFT_239686</name>
</gene>
<protein>
    <recommendedName>
        <fullName evidence="2">GmrSD restriction endonucleases N-terminal domain-containing protein</fullName>
    </recommendedName>
</protein>
<dbReference type="OrthoDB" id="5419821at2759"/>
<dbReference type="GeneID" id="54295236"/>
<feature type="domain" description="GmrSD restriction endonucleases N-terminal" evidence="2">
    <location>
        <begin position="53"/>
        <end position="164"/>
    </location>
</feature>
<dbReference type="PANTHER" id="PTHR39639:SF1">
    <property type="entry name" value="DUF262 DOMAIN-CONTAINING PROTEIN"/>
    <property type="match status" value="1"/>
</dbReference>
<dbReference type="AlphaFoldDB" id="A0A6A6AWB2"/>
<evidence type="ECO:0000313" key="4">
    <source>
        <dbReference type="Proteomes" id="UP000799438"/>
    </source>
</evidence>
<evidence type="ECO:0000256" key="1">
    <source>
        <dbReference type="SAM" id="MobiDB-lite"/>
    </source>
</evidence>
<dbReference type="EMBL" id="ML995611">
    <property type="protein sequence ID" value="KAF2135265.1"/>
    <property type="molecule type" value="Genomic_DNA"/>
</dbReference>
<feature type="compositionally biased region" description="Basic and acidic residues" evidence="1">
    <location>
        <begin position="1"/>
        <end position="15"/>
    </location>
</feature>
<reference evidence="3" key="1">
    <citation type="journal article" date="2020" name="Stud. Mycol.">
        <title>101 Dothideomycetes genomes: a test case for predicting lifestyles and emergence of pathogens.</title>
        <authorList>
            <person name="Haridas S."/>
            <person name="Albert R."/>
            <person name="Binder M."/>
            <person name="Bloem J."/>
            <person name="Labutti K."/>
            <person name="Salamov A."/>
            <person name="Andreopoulos B."/>
            <person name="Baker S."/>
            <person name="Barry K."/>
            <person name="Bills G."/>
            <person name="Bluhm B."/>
            <person name="Cannon C."/>
            <person name="Castanera R."/>
            <person name="Culley D."/>
            <person name="Daum C."/>
            <person name="Ezra D."/>
            <person name="Gonzalez J."/>
            <person name="Henrissat B."/>
            <person name="Kuo A."/>
            <person name="Liang C."/>
            <person name="Lipzen A."/>
            <person name="Lutzoni F."/>
            <person name="Magnuson J."/>
            <person name="Mondo S."/>
            <person name="Nolan M."/>
            <person name="Ohm R."/>
            <person name="Pangilinan J."/>
            <person name="Park H.-J."/>
            <person name="Ramirez L."/>
            <person name="Alfaro M."/>
            <person name="Sun H."/>
            <person name="Tritt A."/>
            <person name="Yoshinaga Y."/>
            <person name="Zwiers L.-H."/>
            <person name="Turgeon B."/>
            <person name="Goodwin S."/>
            <person name="Spatafora J."/>
            <person name="Crous P."/>
            <person name="Grigoriev I."/>
        </authorList>
    </citation>
    <scope>NUCLEOTIDE SEQUENCE</scope>
    <source>
        <strain evidence="3">CBS 121167</strain>
    </source>
</reference>
<dbReference type="RefSeq" id="XP_033390984.1">
    <property type="nucleotide sequence ID" value="XM_033537740.1"/>
</dbReference>
<evidence type="ECO:0000313" key="3">
    <source>
        <dbReference type="EMBL" id="KAF2135265.1"/>
    </source>
</evidence>
<sequence>MDVAKYESDTYSDKDTYEDDANNEQPSLQFVSKTPLEDHRVMQRTLKELMALLDSGNLVLDPDYQRQVVWETVRMTGLIDSLLENFYVPPIIFHKTREQDAEGRPKWTRVCVDGKQRLSSIMAFVDGNIPCHDNAGATWYFQTTSRHRTLRVLPDHVKKAFMDKKLICCEYTKLLPEQEEDLFARVQKGIQLSTAERLRATTGPWQTYAKAFEEDFPEVIKLARSQRSSGFRHTLLCFAQILEVLYPSSPDGKPKFVNPLTGVMSLMKNHSAFDAQSKAHFFRVFTTFKELVAQEPQAFRNNGYVHSKVFAPVELISCAVLIFMYGETRSNSLLLGDIRFLRCTLRQELQDLRLNKANWEVVWKFLEGLPDLKG</sequence>
<dbReference type="Pfam" id="PF03235">
    <property type="entry name" value="GmrSD_N"/>
    <property type="match status" value="1"/>
</dbReference>
<dbReference type="PANTHER" id="PTHR39639">
    <property type="entry name" value="CHROMOSOME 16, WHOLE GENOME SHOTGUN SEQUENCE"/>
    <property type="match status" value="1"/>
</dbReference>
<organism evidence="3 4">
    <name type="scientific">Aplosporella prunicola CBS 121167</name>
    <dbReference type="NCBI Taxonomy" id="1176127"/>
    <lineage>
        <taxon>Eukaryota</taxon>
        <taxon>Fungi</taxon>
        <taxon>Dikarya</taxon>
        <taxon>Ascomycota</taxon>
        <taxon>Pezizomycotina</taxon>
        <taxon>Dothideomycetes</taxon>
        <taxon>Dothideomycetes incertae sedis</taxon>
        <taxon>Botryosphaeriales</taxon>
        <taxon>Aplosporellaceae</taxon>
        <taxon>Aplosporella</taxon>
    </lineage>
</organism>
<accession>A0A6A6AWB2</accession>
<evidence type="ECO:0000259" key="2">
    <source>
        <dbReference type="Pfam" id="PF03235"/>
    </source>
</evidence>
<proteinExistence type="predicted"/>
<feature type="region of interest" description="Disordered" evidence="1">
    <location>
        <begin position="1"/>
        <end position="24"/>
    </location>
</feature>
<name>A0A6A6AWB2_9PEZI</name>
<dbReference type="InterPro" id="IPR004919">
    <property type="entry name" value="GmrSD_N"/>
</dbReference>